<sequence length="127" mass="14843">MLEGIADFLLVVLDLFLIGSPSKKKRDFKIDQMVKDWCNKVGLHPQYEYKDEKVRSLNVIDDSGNKYQIQIEELKWKRVKVSAIDNAIGQKKRIWNKKSEISHLTKTLYQAYGVIEQWIVESGNTRT</sequence>
<protein>
    <submittedName>
        <fullName evidence="1">Uncharacterized protein</fullName>
    </submittedName>
</protein>
<dbReference type="EMBL" id="BAAAGF010000001">
    <property type="protein sequence ID" value="GAA0741067.1"/>
    <property type="molecule type" value="Genomic_DNA"/>
</dbReference>
<evidence type="ECO:0000313" key="1">
    <source>
        <dbReference type="EMBL" id="GAA0741067.1"/>
    </source>
</evidence>
<gene>
    <name evidence="1" type="ORF">GCM10009431_11860</name>
</gene>
<comment type="caution">
    <text evidence="1">The sequence shown here is derived from an EMBL/GenBank/DDBJ whole genome shotgun (WGS) entry which is preliminary data.</text>
</comment>
<accession>A0ABP3UUM4</accession>
<name>A0ABP3UUM4_9FLAO</name>
<evidence type="ECO:0000313" key="2">
    <source>
        <dbReference type="Proteomes" id="UP001500736"/>
    </source>
</evidence>
<organism evidence="1 2">
    <name type="scientific">Gaetbulibacter jejuensis</name>
    <dbReference type="NCBI Taxonomy" id="584607"/>
    <lineage>
        <taxon>Bacteria</taxon>
        <taxon>Pseudomonadati</taxon>
        <taxon>Bacteroidota</taxon>
        <taxon>Flavobacteriia</taxon>
        <taxon>Flavobacteriales</taxon>
        <taxon>Flavobacteriaceae</taxon>
        <taxon>Gaetbulibacter</taxon>
    </lineage>
</organism>
<proteinExistence type="predicted"/>
<keyword evidence="2" id="KW-1185">Reference proteome</keyword>
<dbReference type="Proteomes" id="UP001500736">
    <property type="component" value="Unassembled WGS sequence"/>
</dbReference>
<dbReference type="RefSeq" id="WP_343796596.1">
    <property type="nucleotide sequence ID" value="NZ_BAAAGF010000001.1"/>
</dbReference>
<reference evidence="2" key="1">
    <citation type="journal article" date="2019" name="Int. J. Syst. Evol. Microbiol.">
        <title>The Global Catalogue of Microorganisms (GCM) 10K type strain sequencing project: providing services to taxonomists for standard genome sequencing and annotation.</title>
        <authorList>
            <consortium name="The Broad Institute Genomics Platform"/>
            <consortium name="The Broad Institute Genome Sequencing Center for Infectious Disease"/>
            <person name="Wu L."/>
            <person name="Ma J."/>
        </authorList>
    </citation>
    <scope>NUCLEOTIDE SEQUENCE [LARGE SCALE GENOMIC DNA]</scope>
    <source>
        <strain evidence="2">JCM 15976</strain>
    </source>
</reference>